<keyword evidence="3" id="KW-1185">Reference proteome</keyword>
<dbReference type="Gramene" id="TKW08774">
    <property type="protein sequence ID" value="TKW08774"/>
    <property type="gene ID" value="SEVIR_6G046833v2"/>
</dbReference>
<evidence type="ECO:0008006" key="4">
    <source>
        <dbReference type="Google" id="ProtNLM"/>
    </source>
</evidence>
<reference evidence="2" key="1">
    <citation type="submission" date="2019-03" db="EMBL/GenBank/DDBJ databases">
        <title>WGS assembly of Setaria viridis.</title>
        <authorList>
            <person name="Huang P."/>
            <person name="Jenkins J."/>
            <person name="Grimwood J."/>
            <person name="Barry K."/>
            <person name="Healey A."/>
            <person name="Mamidi S."/>
            <person name="Sreedasyam A."/>
            <person name="Shu S."/>
            <person name="Feldman M."/>
            <person name="Wu J."/>
            <person name="Yu Y."/>
            <person name="Chen C."/>
            <person name="Johnson J."/>
            <person name="Rokhsar D."/>
            <person name="Baxter I."/>
            <person name="Schmutz J."/>
            <person name="Brutnell T."/>
            <person name="Kellogg E."/>
        </authorList>
    </citation>
    <scope>NUCLEOTIDE SEQUENCE [LARGE SCALE GENOMIC DNA]</scope>
</reference>
<dbReference type="Proteomes" id="UP000298652">
    <property type="component" value="Chromosome 6"/>
</dbReference>
<evidence type="ECO:0000313" key="3">
    <source>
        <dbReference type="Proteomes" id="UP000298652"/>
    </source>
</evidence>
<feature type="chain" id="PRO_5020572693" description="DUF4050 domain-containing protein" evidence="1">
    <location>
        <begin position="26"/>
        <end position="49"/>
    </location>
</feature>
<dbReference type="AlphaFoldDB" id="A0A4U6U3T0"/>
<organism evidence="2 3">
    <name type="scientific">Setaria viridis</name>
    <name type="common">Green bristlegrass</name>
    <name type="synonym">Setaria italica subsp. viridis</name>
    <dbReference type="NCBI Taxonomy" id="4556"/>
    <lineage>
        <taxon>Eukaryota</taxon>
        <taxon>Viridiplantae</taxon>
        <taxon>Streptophyta</taxon>
        <taxon>Embryophyta</taxon>
        <taxon>Tracheophyta</taxon>
        <taxon>Spermatophyta</taxon>
        <taxon>Magnoliopsida</taxon>
        <taxon>Liliopsida</taxon>
        <taxon>Poales</taxon>
        <taxon>Poaceae</taxon>
        <taxon>PACMAD clade</taxon>
        <taxon>Panicoideae</taxon>
        <taxon>Panicodae</taxon>
        <taxon>Paniceae</taxon>
        <taxon>Cenchrinae</taxon>
        <taxon>Setaria</taxon>
    </lineage>
</organism>
<protein>
    <recommendedName>
        <fullName evidence="4">DUF4050 domain-containing protein</fullName>
    </recommendedName>
</protein>
<evidence type="ECO:0000256" key="1">
    <source>
        <dbReference type="SAM" id="SignalP"/>
    </source>
</evidence>
<accession>A0A4U6U3T0</accession>
<keyword evidence="1" id="KW-0732">Signal</keyword>
<proteinExistence type="predicted"/>
<gene>
    <name evidence="2" type="ORF">SEVIR_6G046833v2</name>
</gene>
<dbReference type="EMBL" id="CM016557">
    <property type="protein sequence ID" value="TKW08774.1"/>
    <property type="molecule type" value="Genomic_DNA"/>
</dbReference>
<feature type="signal peptide" evidence="1">
    <location>
        <begin position="1"/>
        <end position="25"/>
    </location>
</feature>
<sequence length="49" mass="5514">MSSQFTANLIPWLELVGCCWTCSWGQEDQLNLSGTAPRMHIRPQTVYSG</sequence>
<evidence type="ECO:0000313" key="2">
    <source>
        <dbReference type="EMBL" id="TKW08774.1"/>
    </source>
</evidence>
<name>A0A4U6U3T0_SETVI</name>